<name>A0A101LZD7_PICGL</name>
<dbReference type="AlphaFoldDB" id="A0A101LZD7"/>
<dbReference type="EMBL" id="LKAM01000006">
    <property type="protein sequence ID" value="KUM48129.1"/>
    <property type="molecule type" value="Genomic_DNA"/>
</dbReference>
<comment type="caution">
    <text evidence="1">The sequence shown here is derived from an EMBL/GenBank/DDBJ whole genome shotgun (WGS) entry which is preliminary data.</text>
</comment>
<organism evidence="1">
    <name type="scientific">Picea glauca</name>
    <name type="common">White spruce</name>
    <name type="synonym">Pinus glauca</name>
    <dbReference type="NCBI Taxonomy" id="3330"/>
    <lineage>
        <taxon>Eukaryota</taxon>
        <taxon>Viridiplantae</taxon>
        <taxon>Streptophyta</taxon>
        <taxon>Embryophyta</taxon>
        <taxon>Tracheophyta</taxon>
        <taxon>Spermatophyta</taxon>
        <taxon>Pinopsida</taxon>
        <taxon>Pinidae</taxon>
        <taxon>Conifers I</taxon>
        <taxon>Pinales</taxon>
        <taxon>Pinaceae</taxon>
        <taxon>Picea</taxon>
    </lineage>
</organism>
<keyword evidence="1" id="KW-0496">Mitochondrion</keyword>
<protein>
    <submittedName>
        <fullName evidence="1">Uncharacterized protein</fullName>
    </submittedName>
</protein>
<reference evidence="1" key="1">
    <citation type="journal article" date="2015" name="Genome Biol. Evol.">
        <title>Organellar Genomes of White Spruce (Picea glauca): Assembly and Annotation.</title>
        <authorList>
            <person name="Jackman S.D."/>
            <person name="Warren R.L."/>
            <person name="Gibb E.A."/>
            <person name="Vandervalk B.P."/>
            <person name="Mohamadi H."/>
            <person name="Chu J."/>
            <person name="Raymond A."/>
            <person name="Pleasance S."/>
            <person name="Coope R."/>
            <person name="Wildung M.R."/>
            <person name="Ritland C.E."/>
            <person name="Bousquet J."/>
            <person name="Jones S.J."/>
            <person name="Bohlmann J."/>
            <person name="Birol I."/>
        </authorList>
    </citation>
    <scope>NUCLEOTIDE SEQUENCE [LARGE SCALE GENOMIC DNA]</scope>
    <source>
        <tissue evidence="1">Flushing bud</tissue>
    </source>
</reference>
<proteinExistence type="predicted"/>
<sequence>MTHSIKEIGGMVPTPKCGILIGFAPRSSDPIDPARIPLPVQLNAIIPAVFLSISAPTSIGVTPFPPKWFLQSD</sequence>
<gene>
    <name evidence="1" type="ORF">ABT39_MTgene5125</name>
</gene>
<geneLocation type="mitochondrion" evidence="1"/>
<evidence type="ECO:0000313" key="1">
    <source>
        <dbReference type="EMBL" id="KUM48129.1"/>
    </source>
</evidence>
<accession>A0A101LZD7</accession>